<dbReference type="SUPFAM" id="SSF63825">
    <property type="entry name" value="YWTD domain"/>
    <property type="match status" value="1"/>
</dbReference>
<dbReference type="EMBL" id="CP109965">
    <property type="protein sequence ID" value="WAJ71548.1"/>
    <property type="molecule type" value="Genomic_DNA"/>
</dbReference>
<evidence type="ECO:0000313" key="3">
    <source>
        <dbReference type="Proteomes" id="UP001163726"/>
    </source>
</evidence>
<feature type="chain" id="PRO_5045504767" evidence="1">
    <location>
        <begin position="19"/>
        <end position="396"/>
    </location>
</feature>
<organism evidence="2 3">
    <name type="scientific">Catenovulum adriaticum</name>
    <dbReference type="NCBI Taxonomy" id="2984846"/>
    <lineage>
        <taxon>Bacteria</taxon>
        <taxon>Pseudomonadati</taxon>
        <taxon>Pseudomonadota</taxon>
        <taxon>Gammaproteobacteria</taxon>
        <taxon>Alteromonadales</taxon>
        <taxon>Alteromonadaceae</taxon>
        <taxon>Catenovulum</taxon>
    </lineage>
</organism>
<keyword evidence="1" id="KW-0732">Signal</keyword>
<sequence length="396" mass="42995">MTRAIFKTSLIASALFLAACSSDNNSNNNDEIKAPISGVAIQTVNSDYTSGQEVVVLDSQSFEITTDGIGKTLVKTDYSIKTYQDDIYHIGKFGIDTIEKFTAENLQNSAYSFSTQQAGEEASGNPYDIVFVNEEKAFVIRYGSDKVLIINPSATQDSEFIIGSIDLSAYNTEKGEPTAADGLIHDDKLYVIMQRLDAAWAPETAYVAIFDVQTGEEIETNANSEDTLKGIPLNGTNPQQDSLTVYGENLYVTTHAPYSATDISASKIEKISLNNYALTEVLNATDIEGNTTGLINESVIVNDEQGYFYVSGGWPAVSSLYQFNPSTGEITQADIAATAINNEGIADIALDTENRLWISVSNAATPGVDVYSVEDNSLLENRITTDLPPTRVEFLF</sequence>
<evidence type="ECO:0000313" key="2">
    <source>
        <dbReference type="EMBL" id="WAJ71548.1"/>
    </source>
</evidence>
<evidence type="ECO:0000256" key="1">
    <source>
        <dbReference type="SAM" id="SignalP"/>
    </source>
</evidence>
<feature type="signal peptide" evidence="1">
    <location>
        <begin position="1"/>
        <end position="18"/>
    </location>
</feature>
<dbReference type="RefSeq" id="WP_268076104.1">
    <property type="nucleotide sequence ID" value="NZ_CP109965.1"/>
</dbReference>
<reference evidence="2" key="1">
    <citation type="submission" date="2022-10" db="EMBL/GenBank/DDBJ databases">
        <title>Catenovulum adriacola sp. nov. isolated in the Harbour of Susak.</title>
        <authorList>
            <person name="Schoch T."/>
            <person name="Reich S.J."/>
            <person name="Stoeferle S."/>
            <person name="Flaiz M."/>
            <person name="Kazda M."/>
            <person name="Riedel C.U."/>
            <person name="Duerre P."/>
        </authorList>
    </citation>
    <scope>NUCLEOTIDE SEQUENCE</scope>
    <source>
        <strain evidence="2">TS8</strain>
    </source>
</reference>
<accession>A0ABY7APQ6</accession>
<proteinExistence type="predicted"/>
<dbReference type="PROSITE" id="PS51257">
    <property type="entry name" value="PROKAR_LIPOPROTEIN"/>
    <property type="match status" value="1"/>
</dbReference>
<keyword evidence="3" id="KW-1185">Reference proteome</keyword>
<name>A0ABY7APQ6_9ALTE</name>
<gene>
    <name evidence="2" type="ORF">OLW01_07060</name>
</gene>
<protein>
    <submittedName>
        <fullName evidence="2">Cadherin repeat domain-containing protein</fullName>
    </submittedName>
</protein>
<dbReference type="Proteomes" id="UP001163726">
    <property type="component" value="Chromosome"/>
</dbReference>